<dbReference type="CDD" id="cd05402">
    <property type="entry name" value="NT_PAP_TUTase"/>
    <property type="match status" value="1"/>
</dbReference>
<dbReference type="SUPFAM" id="SSF81631">
    <property type="entry name" value="PAP/OAS1 substrate-binding domain"/>
    <property type="match status" value="1"/>
</dbReference>
<dbReference type="PANTHER" id="PTHR12271">
    <property type="entry name" value="POLY A POLYMERASE CID PAP -RELATED"/>
    <property type="match status" value="1"/>
</dbReference>
<dbReference type="EMBL" id="SZYD01000004">
    <property type="protein sequence ID" value="KAD6454546.1"/>
    <property type="molecule type" value="Genomic_DNA"/>
</dbReference>
<dbReference type="GO" id="GO:0016779">
    <property type="term" value="F:nucleotidyltransferase activity"/>
    <property type="evidence" value="ECO:0007669"/>
    <property type="project" value="TreeGrafter"/>
</dbReference>
<dbReference type="InterPro" id="IPR054708">
    <property type="entry name" value="MTPAP-like_central"/>
</dbReference>
<comment type="caution">
    <text evidence="2">The sequence shown here is derived from an EMBL/GenBank/DDBJ whole genome shotgun (WGS) entry which is preliminary data.</text>
</comment>
<reference evidence="2 3" key="1">
    <citation type="submission" date="2019-05" db="EMBL/GenBank/DDBJ databases">
        <title>Mikania micrantha, genome provides insights into the molecular mechanism of rapid growth.</title>
        <authorList>
            <person name="Liu B."/>
        </authorList>
    </citation>
    <scope>NUCLEOTIDE SEQUENCE [LARGE SCALE GENOMIC DNA]</scope>
    <source>
        <strain evidence="2">NLD-2019</strain>
        <tissue evidence="2">Leaf</tissue>
    </source>
</reference>
<dbReference type="GO" id="GO:0031123">
    <property type="term" value="P:RNA 3'-end processing"/>
    <property type="evidence" value="ECO:0007669"/>
    <property type="project" value="TreeGrafter"/>
</dbReference>
<evidence type="ECO:0000313" key="3">
    <source>
        <dbReference type="Proteomes" id="UP000326396"/>
    </source>
</evidence>
<sequence>MGTDTGTETLGTVPVRYRYRYRYFRYFTGFVPSSQVFVEMKMKNISLQIIDDSQGFDCSLSLVRYELMVPIAYSRNWKDLYIHPWLKGFGSVLAHEGFLWGPSPESQFSLVLIKKAEKFELKELQKIIVNQEQLQLLNNILDDSYEIRRPKLSEYKHRKQLIRVINDIAKDIYGKSSSCPVVEEFGSFSMDLFTTESDLDLSINFRNSSLMFPRDQKIKTLRKFARKFYSLQNGGHVRRVQPIMNAKVPIVKVVDEATGVECDLSVENRDGISKSLIIRFITSIDQRFHKLSFLMKAWAKAHDINSSKDRTLNSLSIILLVAFHLQTRDPPILPPFSAILKDGEDLASVKKSVRNFQNFGVQNKESLGELFVSFLIKLASVEKLWPKGLCASPYLGHWTSKTWDTKIASMSVEDFTDRTQNVARAVGKFEVEEIYNQIHHTIKNLFLFMNVKIKELKLKESLFGIAKMLHTCVEPNLHVLQENYETNQHVVTTNPILTMKKRGAPSLSTRQPPAGHLCVSVPQHRTVTTNSGNMWDQQPFDHQPVKRMRVAEAVPATISKRPAWGGPERTQGWSGTPSGGWGGVHGAASMGDLQREFLQHIWSTISSRLGFQRKTCAKTTDQTALVCSFLFVLALVLHVSDSCLQVESKFVAGRNACFWLTRNSG</sequence>
<evidence type="ECO:0000259" key="1">
    <source>
        <dbReference type="Pfam" id="PF22600"/>
    </source>
</evidence>
<gene>
    <name evidence="2" type="ORF">E3N88_09252</name>
</gene>
<dbReference type="SUPFAM" id="SSF81301">
    <property type="entry name" value="Nucleotidyltransferase"/>
    <property type="match status" value="1"/>
</dbReference>
<dbReference type="Gene3D" id="1.10.1410.10">
    <property type="match status" value="1"/>
</dbReference>
<proteinExistence type="predicted"/>
<dbReference type="InterPro" id="IPR043519">
    <property type="entry name" value="NT_sf"/>
</dbReference>
<dbReference type="PANTHER" id="PTHR12271:SF134">
    <property type="entry name" value="NUCLEOTIDYLTRANSFERASE FAMILY PROTEIN"/>
    <property type="match status" value="1"/>
</dbReference>
<organism evidence="2 3">
    <name type="scientific">Mikania micrantha</name>
    <name type="common">bitter vine</name>
    <dbReference type="NCBI Taxonomy" id="192012"/>
    <lineage>
        <taxon>Eukaryota</taxon>
        <taxon>Viridiplantae</taxon>
        <taxon>Streptophyta</taxon>
        <taxon>Embryophyta</taxon>
        <taxon>Tracheophyta</taxon>
        <taxon>Spermatophyta</taxon>
        <taxon>Magnoliopsida</taxon>
        <taxon>eudicotyledons</taxon>
        <taxon>Gunneridae</taxon>
        <taxon>Pentapetalae</taxon>
        <taxon>asterids</taxon>
        <taxon>campanulids</taxon>
        <taxon>Asterales</taxon>
        <taxon>Asteraceae</taxon>
        <taxon>Asteroideae</taxon>
        <taxon>Heliantheae alliance</taxon>
        <taxon>Eupatorieae</taxon>
        <taxon>Mikania</taxon>
    </lineage>
</organism>
<accession>A0A5N6PKR2</accession>
<dbReference type="AlphaFoldDB" id="A0A5N6PKR2"/>
<feature type="domain" description="Poly(A) RNA polymerase mitochondrial-like central palm" evidence="1">
    <location>
        <begin position="139"/>
        <end position="281"/>
    </location>
</feature>
<protein>
    <recommendedName>
        <fullName evidence="1">Poly(A) RNA polymerase mitochondrial-like central palm domain-containing protein</fullName>
    </recommendedName>
</protein>
<keyword evidence="3" id="KW-1185">Reference proteome</keyword>
<dbReference type="OrthoDB" id="2274644at2759"/>
<dbReference type="Gene3D" id="3.30.460.10">
    <property type="entry name" value="Beta Polymerase, domain 2"/>
    <property type="match status" value="1"/>
</dbReference>
<evidence type="ECO:0000313" key="2">
    <source>
        <dbReference type="EMBL" id="KAD6454546.1"/>
    </source>
</evidence>
<name>A0A5N6PKR2_9ASTR</name>
<dbReference type="Proteomes" id="UP000326396">
    <property type="component" value="Linkage Group LG12"/>
</dbReference>
<dbReference type="Pfam" id="PF22600">
    <property type="entry name" value="MTPAP-like_central"/>
    <property type="match status" value="1"/>
</dbReference>